<evidence type="ECO:0000313" key="2">
    <source>
        <dbReference type="EMBL" id="QSB15857.1"/>
    </source>
</evidence>
<dbReference type="Proteomes" id="UP000662857">
    <property type="component" value="Chromosome"/>
</dbReference>
<gene>
    <name evidence="2" type="ORF">JQS43_05865</name>
</gene>
<proteinExistence type="predicted"/>
<evidence type="ECO:0000256" key="1">
    <source>
        <dbReference type="SAM" id="Phobius"/>
    </source>
</evidence>
<organism evidence="2 3">
    <name type="scientific">Natronosporangium hydrolyticum</name>
    <dbReference type="NCBI Taxonomy" id="2811111"/>
    <lineage>
        <taxon>Bacteria</taxon>
        <taxon>Bacillati</taxon>
        <taxon>Actinomycetota</taxon>
        <taxon>Actinomycetes</taxon>
        <taxon>Micromonosporales</taxon>
        <taxon>Micromonosporaceae</taxon>
        <taxon>Natronosporangium</taxon>
    </lineage>
</organism>
<keyword evidence="1" id="KW-0472">Membrane</keyword>
<keyword evidence="3" id="KW-1185">Reference proteome</keyword>
<feature type="transmembrane region" description="Helical" evidence="1">
    <location>
        <begin position="53"/>
        <end position="72"/>
    </location>
</feature>
<accession>A0A895YDK0</accession>
<reference evidence="2" key="1">
    <citation type="submission" date="2021-02" db="EMBL/GenBank/DDBJ databases">
        <title>Natrosporangium hydrolyticum gen. nov., sp. nov, a haloalkaliphilic actinobacterium from a soda solonchak soil.</title>
        <authorList>
            <person name="Sorokin D.Y."/>
            <person name="Khijniak T.V."/>
            <person name="Zakharycheva A.P."/>
            <person name="Boueva O.V."/>
            <person name="Ariskina E.V."/>
            <person name="Hahnke R.L."/>
            <person name="Bunk B."/>
            <person name="Sproer C."/>
            <person name="Schumann P."/>
            <person name="Evtushenko L.I."/>
            <person name="Kublanov I.V."/>
        </authorList>
    </citation>
    <scope>NUCLEOTIDE SEQUENCE</scope>
    <source>
        <strain evidence="2">DSM 106523</strain>
    </source>
</reference>
<feature type="transmembrane region" description="Helical" evidence="1">
    <location>
        <begin position="20"/>
        <end position="41"/>
    </location>
</feature>
<dbReference type="EMBL" id="CP070499">
    <property type="protein sequence ID" value="QSB15857.1"/>
    <property type="molecule type" value="Genomic_DNA"/>
</dbReference>
<dbReference type="RefSeq" id="WP_239678049.1">
    <property type="nucleotide sequence ID" value="NZ_CP070499.1"/>
</dbReference>
<sequence>MTSATPNASGASVPLRPLTAWALLLFAALSVFFGFLAWIFPPSRTDFFGRFDTESFTGLAVLVAPLLAVLLVTKVGPVLSQAKLVSLAALGIYGAAAIFGALAFLITFASRFDGLEGGIYAFGGVIAQFGDILLTLLRLALLVLAMLWTYQIFNGLGGRLPHLNVDAD</sequence>
<dbReference type="AlphaFoldDB" id="A0A895YDK0"/>
<name>A0A895YDK0_9ACTN</name>
<feature type="transmembrane region" description="Helical" evidence="1">
    <location>
        <begin position="120"/>
        <end position="150"/>
    </location>
</feature>
<dbReference type="KEGG" id="nhy:JQS43_05865"/>
<protein>
    <submittedName>
        <fullName evidence="2">Uncharacterized protein</fullName>
    </submittedName>
</protein>
<evidence type="ECO:0000313" key="3">
    <source>
        <dbReference type="Proteomes" id="UP000662857"/>
    </source>
</evidence>
<keyword evidence="1" id="KW-0812">Transmembrane</keyword>
<feature type="transmembrane region" description="Helical" evidence="1">
    <location>
        <begin position="84"/>
        <end position="108"/>
    </location>
</feature>
<keyword evidence="1" id="KW-1133">Transmembrane helix</keyword>